<dbReference type="SUPFAM" id="SSF64005">
    <property type="entry name" value="Undecaprenyl diphosphate synthase"/>
    <property type="match status" value="1"/>
</dbReference>
<dbReference type="InterPro" id="IPR018520">
    <property type="entry name" value="UPP_synth-like_CS"/>
</dbReference>
<protein>
    <recommendedName>
        <fullName evidence="3">Alkyl transferase</fullName>
        <ecNumber evidence="3">2.5.1.-</ecNumber>
    </recommendedName>
</protein>
<dbReference type="FunCoup" id="A0A078AF56">
    <property type="interactions" value="160"/>
</dbReference>
<gene>
    <name evidence="4" type="primary">Contig13929.g14867</name>
    <name evidence="4" type="ORF">STYLEM_9454</name>
</gene>
<keyword evidence="5" id="KW-1185">Reference proteome</keyword>
<dbReference type="Pfam" id="PF01255">
    <property type="entry name" value="Prenyltransf"/>
    <property type="match status" value="1"/>
</dbReference>
<dbReference type="Gene3D" id="3.40.1180.10">
    <property type="entry name" value="Decaprenyl diphosphate synthase-like"/>
    <property type="match status" value="1"/>
</dbReference>
<dbReference type="GO" id="GO:0005783">
    <property type="term" value="C:endoplasmic reticulum"/>
    <property type="evidence" value="ECO:0007669"/>
    <property type="project" value="TreeGrafter"/>
</dbReference>
<comment type="similarity">
    <text evidence="1 3">Belongs to the UPP synthase family.</text>
</comment>
<evidence type="ECO:0000256" key="3">
    <source>
        <dbReference type="RuleBase" id="RU363018"/>
    </source>
</evidence>
<dbReference type="PANTHER" id="PTHR10291">
    <property type="entry name" value="DEHYDRODOLICHYL DIPHOSPHATE SYNTHASE FAMILY MEMBER"/>
    <property type="match status" value="1"/>
</dbReference>
<name>A0A078AF56_STYLE</name>
<evidence type="ECO:0000256" key="2">
    <source>
        <dbReference type="ARBA" id="ARBA00022679"/>
    </source>
</evidence>
<dbReference type="EC" id="2.5.1.-" evidence="3"/>
<dbReference type="PANTHER" id="PTHR10291:SF43">
    <property type="entry name" value="DEHYDRODOLICHYL DIPHOSPHATE SYNTHASE COMPLEX SUBUNIT DHDDS"/>
    <property type="match status" value="1"/>
</dbReference>
<dbReference type="NCBIfam" id="TIGR00055">
    <property type="entry name" value="uppS"/>
    <property type="match status" value="1"/>
</dbReference>
<dbReference type="PROSITE" id="PS01066">
    <property type="entry name" value="UPP_SYNTHASE"/>
    <property type="match status" value="1"/>
</dbReference>
<dbReference type="InParanoid" id="A0A078AF56"/>
<dbReference type="EMBL" id="CCKQ01008987">
    <property type="protein sequence ID" value="CDW80456.1"/>
    <property type="molecule type" value="Genomic_DNA"/>
</dbReference>
<proteinExistence type="inferred from homology"/>
<reference evidence="4 5" key="1">
    <citation type="submission" date="2014-06" db="EMBL/GenBank/DDBJ databases">
        <authorList>
            <person name="Swart Estienne"/>
        </authorList>
    </citation>
    <scope>NUCLEOTIDE SEQUENCE [LARGE SCALE GENOMIC DNA]</scope>
    <source>
        <strain evidence="4 5">130c</strain>
    </source>
</reference>
<evidence type="ECO:0000313" key="5">
    <source>
        <dbReference type="Proteomes" id="UP000039865"/>
    </source>
</evidence>
<sequence length="222" mass="25600">MDGNRRFATKNKKEKHEGHSFGLAKLEQAMEWALHLGIKELTVFALSTDNLKRSKVEVDTLMQLCKNAFAKMADNGGFMARNSIQVKILGDLEFLPDDVAEAMRRTEEQTKNFDRARLNVCLCYNSKYEILEAIDRVSDLVAKGELQMENDKINAEDFDKQLYGGFNCKPEILIRTSNEIRLSNFLLYQSDGSQYQFISSLWPDFSIWDFTRVILDYQSVVQ</sequence>
<keyword evidence="2 3" id="KW-0808">Transferase</keyword>
<dbReference type="InterPro" id="IPR001441">
    <property type="entry name" value="UPP_synth-like"/>
</dbReference>
<dbReference type="OrthoDB" id="4173905at2759"/>
<dbReference type="CDD" id="cd00475">
    <property type="entry name" value="Cis_IPPS"/>
    <property type="match status" value="1"/>
</dbReference>
<dbReference type="GO" id="GO:0016094">
    <property type="term" value="P:polyprenol biosynthetic process"/>
    <property type="evidence" value="ECO:0007669"/>
    <property type="project" value="TreeGrafter"/>
</dbReference>
<dbReference type="Proteomes" id="UP000039865">
    <property type="component" value="Unassembled WGS sequence"/>
</dbReference>
<evidence type="ECO:0000256" key="1">
    <source>
        <dbReference type="ARBA" id="ARBA00005432"/>
    </source>
</evidence>
<dbReference type="GO" id="GO:0045547">
    <property type="term" value="F:ditrans,polycis-polyprenyl diphosphate synthase [(2E,6E)-farnesyl diphosphate specific] activity"/>
    <property type="evidence" value="ECO:0007669"/>
    <property type="project" value="TreeGrafter"/>
</dbReference>
<dbReference type="OMA" id="YWPAFRE"/>
<organism evidence="4 5">
    <name type="scientific">Stylonychia lemnae</name>
    <name type="common">Ciliate</name>
    <dbReference type="NCBI Taxonomy" id="5949"/>
    <lineage>
        <taxon>Eukaryota</taxon>
        <taxon>Sar</taxon>
        <taxon>Alveolata</taxon>
        <taxon>Ciliophora</taxon>
        <taxon>Intramacronucleata</taxon>
        <taxon>Spirotrichea</taxon>
        <taxon>Stichotrichia</taxon>
        <taxon>Sporadotrichida</taxon>
        <taxon>Oxytrichidae</taxon>
        <taxon>Stylonychinae</taxon>
        <taxon>Stylonychia</taxon>
    </lineage>
</organism>
<dbReference type="AlphaFoldDB" id="A0A078AF56"/>
<dbReference type="InterPro" id="IPR036424">
    <property type="entry name" value="UPP_synth-like_sf"/>
</dbReference>
<evidence type="ECO:0000313" key="4">
    <source>
        <dbReference type="EMBL" id="CDW80456.1"/>
    </source>
</evidence>
<accession>A0A078AF56</accession>